<accession>A0ABR4HW25</accession>
<protein>
    <submittedName>
        <fullName evidence="2">Uncharacterized protein</fullName>
    </submittedName>
</protein>
<name>A0ABR4HW25_9EURO</name>
<dbReference type="EMBL" id="JBFXLT010000009">
    <property type="protein sequence ID" value="KAL2819699.1"/>
    <property type="molecule type" value="Genomic_DNA"/>
</dbReference>
<gene>
    <name evidence="2" type="ORF">BJX63DRAFT_381481</name>
</gene>
<sequence>MAIARSICCEPNPRRIFRLQTRTKRSVKSQSRRYSPRQLGGSCGPTRPQLQFKRRRRQYLLTILFCQDLSNLCQDCTRATKTRPRP</sequence>
<comment type="caution">
    <text evidence="2">The sequence shown here is derived from an EMBL/GenBank/DDBJ whole genome shotgun (WGS) entry which is preliminary data.</text>
</comment>
<keyword evidence="3" id="KW-1185">Reference proteome</keyword>
<evidence type="ECO:0000256" key="1">
    <source>
        <dbReference type="SAM" id="MobiDB-lite"/>
    </source>
</evidence>
<organism evidence="2 3">
    <name type="scientific">Aspergillus granulosus</name>
    <dbReference type="NCBI Taxonomy" id="176169"/>
    <lineage>
        <taxon>Eukaryota</taxon>
        <taxon>Fungi</taxon>
        <taxon>Dikarya</taxon>
        <taxon>Ascomycota</taxon>
        <taxon>Pezizomycotina</taxon>
        <taxon>Eurotiomycetes</taxon>
        <taxon>Eurotiomycetidae</taxon>
        <taxon>Eurotiales</taxon>
        <taxon>Aspergillaceae</taxon>
        <taxon>Aspergillus</taxon>
        <taxon>Aspergillus subgen. Nidulantes</taxon>
    </lineage>
</organism>
<dbReference type="Proteomes" id="UP001610334">
    <property type="component" value="Unassembled WGS sequence"/>
</dbReference>
<evidence type="ECO:0000313" key="2">
    <source>
        <dbReference type="EMBL" id="KAL2819699.1"/>
    </source>
</evidence>
<feature type="compositionally biased region" description="Basic residues" evidence="1">
    <location>
        <begin position="22"/>
        <end position="35"/>
    </location>
</feature>
<proteinExistence type="predicted"/>
<feature type="region of interest" description="Disordered" evidence="1">
    <location>
        <begin position="22"/>
        <end position="47"/>
    </location>
</feature>
<evidence type="ECO:0000313" key="3">
    <source>
        <dbReference type="Proteomes" id="UP001610334"/>
    </source>
</evidence>
<reference evidence="2 3" key="1">
    <citation type="submission" date="2024-07" db="EMBL/GenBank/DDBJ databases">
        <title>Section-level genome sequencing and comparative genomics of Aspergillus sections Usti and Cavernicolus.</title>
        <authorList>
            <consortium name="Lawrence Berkeley National Laboratory"/>
            <person name="Nybo J.L."/>
            <person name="Vesth T.C."/>
            <person name="Theobald S."/>
            <person name="Frisvad J.C."/>
            <person name="Larsen T.O."/>
            <person name="Kjaerboelling I."/>
            <person name="Rothschild-Mancinelli K."/>
            <person name="Lyhne E.K."/>
            <person name="Kogle M.E."/>
            <person name="Barry K."/>
            <person name="Clum A."/>
            <person name="Na H."/>
            <person name="Ledsgaard L."/>
            <person name="Lin J."/>
            <person name="Lipzen A."/>
            <person name="Kuo A."/>
            <person name="Riley R."/>
            <person name="Mondo S."/>
            <person name="Labutti K."/>
            <person name="Haridas S."/>
            <person name="Pangalinan J."/>
            <person name="Salamov A.A."/>
            <person name="Simmons B.A."/>
            <person name="Magnuson J.K."/>
            <person name="Chen J."/>
            <person name="Drula E."/>
            <person name="Henrissat B."/>
            <person name="Wiebenga A."/>
            <person name="Lubbers R.J."/>
            <person name="Gomes A.C."/>
            <person name="Makela M.R."/>
            <person name="Stajich J."/>
            <person name="Grigoriev I.V."/>
            <person name="Mortensen U.H."/>
            <person name="De Vries R.P."/>
            <person name="Baker S.E."/>
            <person name="Andersen M.R."/>
        </authorList>
    </citation>
    <scope>NUCLEOTIDE SEQUENCE [LARGE SCALE GENOMIC DNA]</scope>
    <source>
        <strain evidence="2 3">CBS 588.65</strain>
    </source>
</reference>